<accession>I2H5C5</accession>
<feature type="compositionally biased region" description="Basic residues" evidence="1">
    <location>
        <begin position="2463"/>
        <end position="2473"/>
    </location>
</feature>
<dbReference type="OMA" id="EGLMAMF"/>
<dbReference type="InterPro" id="IPR016024">
    <property type="entry name" value="ARM-type_fold"/>
</dbReference>
<dbReference type="InterPro" id="IPR011989">
    <property type="entry name" value="ARM-like"/>
</dbReference>
<dbReference type="Pfam" id="PF07539">
    <property type="entry name" value="UTP20_N"/>
    <property type="match status" value="1"/>
</dbReference>
<dbReference type="HOGENOM" id="CLU_000327_0_0_1"/>
<dbReference type="InterPro" id="IPR046523">
    <property type="entry name" value="UTP20_dom"/>
</dbReference>
<evidence type="ECO:0000259" key="2">
    <source>
        <dbReference type="Pfam" id="PF07539"/>
    </source>
</evidence>
<evidence type="ECO:0000256" key="1">
    <source>
        <dbReference type="SAM" id="MobiDB-lite"/>
    </source>
</evidence>
<feature type="region of interest" description="Disordered" evidence="1">
    <location>
        <begin position="2463"/>
        <end position="2490"/>
    </location>
</feature>
<dbReference type="Gene3D" id="1.25.10.10">
    <property type="entry name" value="Leucine-rich Repeat Variant"/>
    <property type="match status" value="3"/>
</dbReference>
<dbReference type="InParanoid" id="I2H5C5"/>
<dbReference type="GO" id="GO:0000480">
    <property type="term" value="P:endonucleolytic cleavage in 5'-ETS of tricistronic rRNA transcript (SSU-rRNA, 5.8S rRNA, LSU-rRNA)"/>
    <property type="evidence" value="ECO:0007669"/>
    <property type="project" value="EnsemblFungi"/>
</dbReference>
<dbReference type="InterPro" id="IPR052575">
    <property type="entry name" value="SSU_processome_comp_20"/>
</dbReference>
<keyword evidence="6" id="KW-1185">Reference proteome</keyword>
<dbReference type="STRING" id="1071380.I2H5C5"/>
<dbReference type="Proteomes" id="UP000002866">
    <property type="component" value="Chromosome 6"/>
</dbReference>
<organism evidence="5 6">
    <name type="scientific">Henningerozyma blattae (strain ATCC 34711 / CBS 6284 / DSM 70876 / NBRC 10599 / NRRL Y-10934 / UCD 77-7)</name>
    <name type="common">Yeast</name>
    <name type="synonym">Tetrapisispora blattae</name>
    <dbReference type="NCBI Taxonomy" id="1071380"/>
    <lineage>
        <taxon>Eukaryota</taxon>
        <taxon>Fungi</taxon>
        <taxon>Dikarya</taxon>
        <taxon>Ascomycota</taxon>
        <taxon>Saccharomycotina</taxon>
        <taxon>Saccharomycetes</taxon>
        <taxon>Saccharomycetales</taxon>
        <taxon>Saccharomycetaceae</taxon>
        <taxon>Henningerozyma</taxon>
    </lineage>
</organism>
<dbReference type="GO" id="GO:0030688">
    <property type="term" value="C:preribosome, small subunit precursor"/>
    <property type="evidence" value="ECO:0007669"/>
    <property type="project" value="EnsemblFungi"/>
</dbReference>
<dbReference type="GO" id="GO:0000472">
    <property type="term" value="P:endonucleolytic cleavage to generate mature 5'-end of SSU-rRNA from (SSU-rRNA, 5.8S rRNA, LSU-rRNA)"/>
    <property type="evidence" value="ECO:0007669"/>
    <property type="project" value="EnsemblFungi"/>
</dbReference>
<sequence length="2490" mass="286225">MAKKKTATKTTKKWRYSSFKAKIDDLHIEPARNLSKRAHDYVETSHFLASFDHWKEINLSAVFTDFVREIENIIQTLPQILYHQDKIFQNIVSGIKKYDTYSLQPLLDLLAQFCHDLGPDFIKFYKDAVTCLISLLDEAVKFENTNVFEWGFNCLAYIFKYLSRLLTADLKPTFELLFPLLTHSKEYLSRFSAEAMSFLIRKSTSKNLLNFVAFSLKNLDDKNDSSYYNGLVTLFTESLTTTQESLHSKSKLIISSIIQNALSKDSSEPCVSILCDVWLNIASFASAENMEQIYEEAETYLNDNVDSLNVNNAIKFITALVFAESGKKVNDWSQISNLVQKVCMDKFDSTIDAKYYSVLFAVLFRNCDMQNLTQIHKRIFDFYLQNIPTHSLEFFRFALDFAPEKFITFNGNKYVQKYVQDNLSTHPKKIALFFLELESNPGLSSKLNIVIPENYSTPIFDSLLKFAKITSLDEIYDIYCNLLLLTKFTSRKNDRLLSLLNSLLSSHLLENDFVKDVCGLNLMLLEHDDSISSAMLENLLRNIDILKSSKNVLKGLQSLLSTNKTDPSIIATLKQYPNLIVSLSDNLCFPDSSFRYETLNLIILLLQISEKEVPQILNDCRIIEQIPLSLQNARDITVRIRNMGTNFVNSKSNKYVTNVFFKHMFGLLTIRFSPVWEGIYEILPKIYSKNSDLMWKLIYRLTVVPDDNFSLDYYDKFMDCDSNSDIFEISAQHFNTVINDFMKVWTPFNYEDSSIIKLSEEARGTLKFPPQIRSQALKIMLLIPQLTEHNSKDIVPFLFDDLEYKKIFRISDDKLDAKFTSATWVDADRDALLKVISKFKNIKSIFKSKEVYSRLLVLLGSRTTDIQLLALDGLLAYKDPIMVKYRDNLRNLLDDNLFKDEITVFMANDESRIIEDADEAVLMPIVLRILFGRAQTSNAGGSKKGRKIAVISILPTLKKEHIIEFLKLGSSGFDYAYFFNNEYVIDPSEVSISSLRRMTGFVTVLNLTLTVLGTNFPEVLETTLHPLLYSIGASYYSRSATEMEGHVDKIISNLRQQSLKALNSIFQNVGDKIDWKKYIDDIENVVLIPRLENFETENLQSPSSIMNMITYWASNKLFYSFLYYKNYSIINELMKILCNPKAKESVIHVILVAANKIVKNSASEDEYVELIGIIASVCLKVLPELFERLESSETLAVATDLLLSMTESGYIQDDETRSYLIKSLTLIIQEKIKSVSMPDITKMLKVLSTLVREYNCPWKDIEPLYKSISSLYRIYPQKDIRIAIGSIFTGLCSNFPEMKKVADLLVDLNSYSNKRMEEYDFQKRLLAFKTFLDDTCMSFTDIEWLPVLYNALFFIKDKNELVIRTNATHVLKKYIDFINSHDSMEAAENSVSVLKTVILPVIRTSLKTNIEELLTEYISVMAYIVENSKFYDELSDMKILLYNGDEEANFFININHIQLHRRQRAIRRLKESASKLSDNSVAHYLFPIVENFVFKEGEKYESVSNEALVTIGVLSNSLSWNQYKAIIRRYIGLLKSKPEQLRVVVLLVTRISVSLKNTLQSLRDVDTSLPVLKKFPTKLSEPDSFVKNEIYPTLVKILDVMDPDTIIFRTPLAEALVNLTLGLTKEDTISLLPGILTSICQVLRSKSNDLREAIRKTLTKITVILGSEYLPFIIKELLSALQRGSQVHVLSFTVHHILKALEDTIQHADLDDSASLIVRVIMEDIFGATGEEKDAENYHSKMLEVKVNRSYDTGEMLASNISLPIFSTLIRPIKLLLQERMKLKSQNKLAELLRRYALGLNHNSDCSSSDVLTMCYEIYKDSNVKKTQNRKPKESKNETEEFFLVDLNFKNTRVENETSLQSFVLKKFALDLLRTVIVRHRVLMTTENMEGFIPFLNESLKSENEGIMISTLRLLIILVKLDFSSESEPIFKNCAITVLNIIKDSPSTSSELCQMGLKFFSAFIRYKDIELKDSALSFILKRILPYLNEPQRQGLAFGFLKAVISKHIKLPEIYDVVDTVREIMITNHSKEIRDVSRSVYYQFLMEYDQSRGRLDKQFKFMVDNLQYPAPDGRQSVMELINLIVTKANVALLAKLSSSFFVALASVSFNDDVPKCREMASILLQHLLGKLDDSNKQTIEKYISAWLRNSGDVSFLNLGLRIYKIYLVAVGFDGKVSLNDVALSKIKGVLSNTGVGSDSEWDLIYTSLNAFQQLIECNVSIYQESFKSIWRNCINCLLYPHSWVRQLAANIINIAINSQDKFEEKFTDVEIQKIASRVLRQISAPNIPENLSSISIKTLVKIAMVWKDNNAPYIIENKEESNKGQSYENAIDFMISRTSSIIRSEENPQDFYLSKKTGLQFFALLIQIIDEHDMKTYVEKIILALYNYTETDNKEHLTDEQEELRNLATECMQLLEKKLNVSDFTMAYANVKQIVIDRRKERRAKRAILAVNAPDVASRIKLKKHFRSKEKRKHEKDENGYYQRKNKKKRV</sequence>
<dbReference type="FunCoup" id="I2H5C5">
    <property type="interactions" value="1117"/>
</dbReference>
<dbReference type="Pfam" id="PF20416">
    <property type="entry name" value="UTP20"/>
    <property type="match status" value="1"/>
</dbReference>
<dbReference type="PANTHER" id="PTHR17695:SF11">
    <property type="entry name" value="SMALL SUBUNIT PROCESSOME COMPONENT 20 HOMOLOG"/>
    <property type="match status" value="1"/>
</dbReference>
<name>I2H5C5_HENB6</name>
<evidence type="ECO:0000313" key="6">
    <source>
        <dbReference type="Proteomes" id="UP000002866"/>
    </source>
</evidence>
<dbReference type="OrthoDB" id="360653at2759"/>
<dbReference type="GO" id="GO:0030686">
    <property type="term" value="C:90S preribosome"/>
    <property type="evidence" value="ECO:0007669"/>
    <property type="project" value="EnsemblFungi"/>
</dbReference>
<dbReference type="EMBL" id="HE806321">
    <property type="protein sequence ID" value="CCH61577.1"/>
    <property type="molecule type" value="Genomic_DNA"/>
</dbReference>
<protein>
    <submittedName>
        <fullName evidence="5">Uncharacterized protein</fullName>
    </submittedName>
</protein>
<dbReference type="SUPFAM" id="SSF48371">
    <property type="entry name" value="ARM repeat"/>
    <property type="match status" value="3"/>
</dbReference>
<dbReference type="eggNOG" id="KOG1823">
    <property type="taxonomic scope" value="Eukaryota"/>
</dbReference>
<dbReference type="InterPro" id="IPR057525">
    <property type="entry name" value="UTP20_C"/>
</dbReference>
<dbReference type="GO" id="GO:0005654">
    <property type="term" value="C:nucleoplasm"/>
    <property type="evidence" value="ECO:0007669"/>
    <property type="project" value="EnsemblFungi"/>
</dbReference>
<dbReference type="KEGG" id="tbl:TBLA_0F00330"/>
<evidence type="ECO:0000259" key="4">
    <source>
        <dbReference type="Pfam" id="PF23099"/>
    </source>
</evidence>
<dbReference type="GO" id="GO:0032040">
    <property type="term" value="C:small-subunit processome"/>
    <property type="evidence" value="ECO:0007669"/>
    <property type="project" value="EnsemblFungi"/>
</dbReference>
<dbReference type="InterPro" id="IPR011430">
    <property type="entry name" value="UTP20_N"/>
</dbReference>
<gene>
    <name evidence="5" type="primary">TBLA0F00330</name>
    <name evidence="5" type="ORF">TBLA_0F00330</name>
</gene>
<dbReference type="GO" id="GO:0005737">
    <property type="term" value="C:cytoplasm"/>
    <property type="evidence" value="ECO:0007669"/>
    <property type="project" value="EnsemblFungi"/>
</dbReference>
<dbReference type="RefSeq" id="XP_004181096.1">
    <property type="nucleotide sequence ID" value="XM_004181048.1"/>
</dbReference>
<evidence type="ECO:0000259" key="3">
    <source>
        <dbReference type="Pfam" id="PF20416"/>
    </source>
</evidence>
<reference evidence="5 6" key="1">
    <citation type="journal article" date="2011" name="Proc. Natl. Acad. Sci. U.S.A.">
        <title>Evolutionary erosion of yeast sex chromosomes by mating-type switching accidents.</title>
        <authorList>
            <person name="Gordon J.L."/>
            <person name="Armisen D."/>
            <person name="Proux-Wera E."/>
            <person name="Oheigeartaigh S.S."/>
            <person name="Byrne K.P."/>
            <person name="Wolfe K.H."/>
        </authorList>
    </citation>
    <scope>NUCLEOTIDE SEQUENCE [LARGE SCALE GENOMIC DNA]</scope>
    <source>
        <strain evidence="6">ATCC 34711 / CBS 6284 / DSM 70876 / NBRC 10599 / NRRL Y-10934 / UCD 77-7</strain>
    </source>
</reference>
<dbReference type="Pfam" id="PF23099">
    <property type="entry name" value="UTP20_C"/>
    <property type="match status" value="1"/>
</dbReference>
<dbReference type="GO" id="GO:0000447">
    <property type="term" value="P:endonucleolytic cleavage in ITS1 to separate SSU-rRNA from 5.8S rRNA and LSU-rRNA from tricistronic rRNA transcript (SSU-rRNA, 5.8S rRNA, LSU-rRNA)"/>
    <property type="evidence" value="ECO:0007669"/>
    <property type="project" value="EnsemblFungi"/>
</dbReference>
<proteinExistence type="predicted"/>
<feature type="domain" description="U3 small nucleolar RNA-associated protein 20 C-terminal" evidence="4">
    <location>
        <begin position="2184"/>
        <end position="2475"/>
    </location>
</feature>
<evidence type="ECO:0000313" key="5">
    <source>
        <dbReference type="EMBL" id="CCH61577.1"/>
    </source>
</evidence>
<dbReference type="GeneID" id="14496678"/>
<feature type="domain" description="U3 small nucleolar RNA-associated protein 20 N-terminal" evidence="2">
    <location>
        <begin position="824"/>
        <end position="1408"/>
    </location>
</feature>
<dbReference type="PANTHER" id="PTHR17695">
    <property type="entry name" value="SMALL SUBUNIT PROCESSOME COMPONENT 20 HOMOLOG"/>
    <property type="match status" value="1"/>
</dbReference>
<feature type="domain" description="U3 small nucleolar RNA-associated protein 20" evidence="3">
    <location>
        <begin position="1605"/>
        <end position="1818"/>
    </location>
</feature>